<evidence type="ECO:0008006" key="3">
    <source>
        <dbReference type="Google" id="ProtNLM"/>
    </source>
</evidence>
<proteinExistence type="predicted"/>
<gene>
    <name evidence="1" type="ORF">GARC_2990</name>
</gene>
<protein>
    <recommendedName>
        <fullName evidence="3">Phytanoyl-CoA dioxygenase</fullName>
    </recommendedName>
</protein>
<reference evidence="1 2" key="1">
    <citation type="journal article" date="2017" name="Antonie Van Leeuwenhoek">
        <title>Rhizobium rhizosphaerae sp. nov., a novel species isolated from rice rhizosphere.</title>
        <authorList>
            <person name="Zhao J.J."/>
            <person name="Zhang J."/>
            <person name="Zhang R.J."/>
            <person name="Zhang C.W."/>
            <person name="Yin H.Q."/>
            <person name="Zhang X.X."/>
        </authorList>
    </citation>
    <scope>NUCLEOTIDE SEQUENCE [LARGE SCALE GENOMIC DNA]</scope>
    <source>
        <strain evidence="1 2">BSs20135</strain>
    </source>
</reference>
<dbReference type="AlphaFoldDB" id="K6YTC6"/>
<accession>K6YTC6</accession>
<dbReference type="Gene3D" id="2.60.120.620">
    <property type="entry name" value="q2cbj1_9rhob like domain"/>
    <property type="match status" value="1"/>
</dbReference>
<evidence type="ECO:0000313" key="1">
    <source>
        <dbReference type="EMBL" id="GAC19953.1"/>
    </source>
</evidence>
<dbReference type="EMBL" id="BAEO01000043">
    <property type="protein sequence ID" value="GAC19953.1"/>
    <property type="molecule type" value="Genomic_DNA"/>
</dbReference>
<dbReference type="GO" id="GO:0016706">
    <property type="term" value="F:2-oxoglutarate-dependent dioxygenase activity"/>
    <property type="evidence" value="ECO:0007669"/>
    <property type="project" value="UniProtKB-ARBA"/>
</dbReference>
<dbReference type="InterPro" id="IPR008775">
    <property type="entry name" value="Phytyl_CoA_dOase-like"/>
</dbReference>
<dbReference type="Pfam" id="PF05721">
    <property type="entry name" value="PhyH"/>
    <property type="match status" value="1"/>
</dbReference>
<dbReference type="STRING" id="493475.GARC_2990"/>
<evidence type="ECO:0000313" key="2">
    <source>
        <dbReference type="Proteomes" id="UP000006327"/>
    </source>
</evidence>
<organism evidence="1 2">
    <name type="scientific">Paraglaciecola arctica BSs20135</name>
    <dbReference type="NCBI Taxonomy" id="493475"/>
    <lineage>
        <taxon>Bacteria</taxon>
        <taxon>Pseudomonadati</taxon>
        <taxon>Pseudomonadota</taxon>
        <taxon>Gammaproteobacteria</taxon>
        <taxon>Alteromonadales</taxon>
        <taxon>Alteromonadaceae</taxon>
        <taxon>Paraglaciecola</taxon>
    </lineage>
</organism>
<dbReference type="Proteomes" id="UP000006327">
    <property type="component" value="Unassembled WGS sequence"/>
</dbReference>
<sequence>MNISEHVTSETLVETPIAAIELARKALTSGMTGSLFAAAQNTYQDIAAFMVSQYTDTVAAPLPQEYKYLPHASSVSLGAIDDKALVDVLLAEIGRGTAGCFVRKMLGSNEVLCDLDQAWIRRQYALHLYPLKHAAHGWHQDGALGFDFLKAASALKEPEALLPTVTCWIALTECGVDAPGLEFVSQDIRSLLLPEELTDNNIFNRFSADSFFKPQMEAGDAVIFSGASLHRTHVLKEMQSNRTSVELRFVAKDNIPQRLLGDCFVALPRAVD</sequence>
<dbReference type="eggNOG" id="ENOG5033QFC">
    <property type="taxonomic scope" value="Bacteria"/>
</dbReference>
<dbReference type="SUPFAM" id="SSF51197">
    <property type="entry name" value="Clavaminate synthase-like"/>
    <property type="match status" value="1"/>
</dbReference>
<name>K6YTC6_9ALTE</name>
<keyword evidence="2" id="KW-1185">Reference proteome</keyword>
<comment type="caution">
    <text evidence="1">The sequence shown here is derived from an EMBL/GenBank/DDBJ whole genome shotgun (WGS) entry which is preliminary data.</text>
</comment>
<dbReference type="OrthoDB" id="5935487at2"/>
<dbReference type="RefSeq" id="WP_007621390.1">
    <property type="nucleotide sequence ID" value="NZ_BAEO01000043.1"/>
</dbReference>